<dbReference type="InterPro" id="IPR010743">
    <property type="entry name" value="Methionine_synth_MetW"/>
</dbReference>
<dbReference type="Proteomes" id="UP000819052">
    <property type="component" value="Unassembled WGS sequence"/>
</dbReference>
<keyword evidence="2" id="KW-1185">Reference proteome</keyword>
<dbReference type="EMBL" id="VVIW01000012">
    <property type="protein sequence ID" value="NHZ42467.1"/>
    <property type="molecule type" value="Genomic_DNA"/>
</dbReference>
<organism evidence="1 2">
    <name type="scientific">Massilia aquatica</name>
    <dbReference type="NCBI Taxonomy" id="2609000"/>
    <lineage>
        <taxon>Bacteria</taxon>
        <taxon>Pseudomonadati</taxon>
        <taxon>Pseudomonadota</taxon>
        <taxon>Betaproteobacteria</taxon>
        <taxon>Burkholderiales</taxon>
        <taxon>Oxalobacteraceae</taxon>
        <taxon>Telluria group</taxon>
        <taxon>Massilia</taxon>
    </lineage>
</organism>
<gene>
    <name evidence="1" type="primary">metW</name>
    <name evidence="1" type="ORF">F1609_20140</name>
</gene>
<dbReference type="Pfam" id="PF07021">
    <property type="entry name" value="MetW"/>
    <property type="match status" value="1"/>
</dbReference>
<evidence type="ECO:0000313" key="1">
    <source>
        <dbReference type="EMBL" id="NHZ42467.1"/>
    </source>
</evidence>
<dbReference type="Gene3D" id="3.40.50.150">
    <property type="entry name" value="Vaccinia Virus protein VP39"/>
    <property type="match status" value="1"/>
</dbReference>
<dbReference type="NCBIfam" id="TIGR02081">
    <property type="entry name" value="metW"/>
    <property type="match status" value="1"/>
</dbReference>
<reference evidence="1 2" key="1">
    <citation type="submission" date="2019-09" db="EMBL/GenBank/DDBJ databases">
        <title>Taxonomy of Antarctic Massilia spp.: description of Massilia rubra sp. nov., Massilia aquatica sp. nov., Massilia mucilaginosa sp. nov., Massilia frigida sp. nov. isolated from streams, lakes and regoliths.</title>
        <authorList>
            <person name="Holochova P."/>
            <person name="Sedlacek I."/>
            <person name="Kralova S."/>
            <person name="Maslanova I."/>
            <person name="Busse H.-J."/>
            <person name="Stankova E."/>
            <person name="Vrbovska V."/>
            <person name="Kovarovic V."/>
            <person name="Bartak M."/>
            <person name="Svec P."/>
            <person name="Pantucek R."/>
        </authorList>
    </citation>
    <scope>NUCLEOTIDE SEQUENCE [LARGE SCALE GENOMIC DNA]</scope>
    <source>
        <strain evidence="1 2">CCM 8693</strain>
    </source>
</reference>
<proteinExistence type="predicted"/>
<name>A0ABX0MDX9_9BURK</name>
<dbReference type="InterPro" id="IPR029063">
    <property type="entry name" value="SAM-dependent_MTases_sf"/>
</dbReference>
<sequence length="210" mass="23333">MNFEDLSSLRPDLAFIAHWVPEQSHVLDVGCGDGAMLRYLQSGKGCTGYGIEIADDSLLASARRGINVIQQDMEKGLGLFSDNSFDTVLCLSSLQMMQHVEALLRDIVRVGAEAIVSFPNFAYWPHRMALLRGRMPVSKSLPYQWYDTPNVRCATIYDFEELAEECGLEVLERVALADGKPVSFLPNLRGSLAVFRLRKKVRPAQALPAA</sequence>
<evidence type="ECO:0000313" key="2">
    <source>
        <dbReference type="Proteomes" id="UP000819052"/>
    </source>
</evidence>
<dbReference type="CDD" id="cd02440">
    <property type="entry name" value="AdoMet_MTases"/>
    <property type="match status" value="1"/>
</dbReference>
<accession>A0ABX0MDX9</accession>
<comment type="caution">
    <text evidence="1">The sequence shown here is derived from an EMBL/GenBank/DDBJ whole genome shotgun (WGS) entry which is preliminary data.</text>
</comment>
<dbReference type="RefSeq" id="WP_167078462.1">
    <property type="nucleotide sequence ID" value="NZ_VVIW01000012.1"/>
</dbReference>
<dbReference type="SUPFAM" id="SSF53335">
    <property type="entry name" value="S-adenosyl-L-methionine-dependent methyltransferases"/>
    <property type="match status" value="1"/>
</dbReference>
<protein>
    <submittedName>
        <fullName evidence="1">Methionine biosynthesis protein MetW</fullName>
    </submittedName>
</protein>